<keyword evidence="6" id="KW-0479">Metal-binding</keyword>
<dbReference type="RefSeq" id="WP_142018881.1">
    <property type="nucleotide sequence ID" value="NZ_VFPD01000004.1"/>
</dbReference>
<keyword evidence="8" id="KW-0378">Hydrolase</keyword>
<evidence type="ECO:0000256" key="13">
    <source>
        <dbReference type="SAM" id="SignalP"/>
    </source>
</evidence>
<evidence type="ECO:0000313" key="17">
    <source>
        <dbReference type="Proteomes" id="UP000316437"/>
    </source>
</evidence>
<dbReference type="InterPro" id="IPR046450">
    <property type="entry name" value="PA_dom_sf"/>
</dbReference>
<evidence type="ECO:0000259" key="14">
    <source>
        <dbReference type="Pfam" id="PF02225"/>
    </source>
</evidence>
<evidence type="ECO:0000313" key="16">
    <source>
        <dbReference type="EMBL" id="TQM16555.1"/>
    </source>
</evidence>
<proteinExistence type="inferred from homology"/>
<evidence type="ECO:0000256" key="6">
    <source>
        <dbReference type="ARBA" id="ARBA00022723"/>
    </source>
</evidence>
<keyword evidence="9" id="KW-0862">Zinc</keyword>
<dbReference type="InterPro" id="IPR001842">
    <property type="entry name" value="Peptidase_M36"/>
</dbReference>
<dbReference type="EMBL" id="VFPD01000004">
    <property type="protein sequence ID" value="TQM16555.1"/>
    <property type="molecule type" value="Genomic_DNA"/>
</dbReference>
<accession>A0A543E4P7</accession>
<feature type="signal peptide" evidence="13">
    <location>
        <begin position="1"/>
        <end position="23"/>
    </location>
</feature>
<evidence type="ECO:0000259" key="15">
    <source>
        <dbReference type="Pfam" id="PF18962"/>
    </source>
</evidence>
<comment type="similarity">
    <text evidence="3">Belongs to the peptidase M36 family.</text>
</comment>
<evidence type="ECO:0000256" key="8">
    <source>
        <dbReference type="ARBA" id="ARBA00022801"/>
    </source>
</evidence>
<comment type="caution">
    <text evidence="16">The sequence shown here is derived from an EMBL/GenBank/DDBJ whole genome shotgun (WGS) entry which is preliminary data.</text>
</comment>
<protein>
    <submittedName>
        <fullName evidence="16">Putative secreted protein (Por secretion system target)</fullName>
    </submittedName>
</protein>
<dbReference type="NCBIfam" id="TIGR04183">
    <property type="entry name" value="Por_Secre_tail"/>
    <property type="match status" value="1"/>
</dbReference>
<dbReference type="GO" id="GO:0006508">
    <property type="term" value="P:proteolysis"/>
    <property type="evidence" value="ECO:0007669"/>
    <property type="project" value="UniProtKB-KW"/>
</dbReference>
<evidence type="ECO:0000256" key="10">
    <source>
        <dbReference type="ARBA" id="ARBA00023049"/>
    </source>
</evidence>
<name>A0A543E4P7_9FLAO</name>
<keyword evidence="11" id="KW-0865">Zymogen</keyword>
<keyword evidence="4" id="KW-0964">Secreted</keyword>
<feature type="chain" id="PRO_5021882758" evidence="13">
    <location>
        <begin position="24"/>
        <end position="859"/>
    </location>
</feature>
<dbReference type="Gene3D" id="3.10.170.10">
    <property type="match status" value="1"/>
</dbReference>
<evidence type="ECO:0000256" key="7">
    <source>
        <dbReference type="ARBA" id="ARBA00022729"/>
    </source>
</evidence>
<evidence type="ECO:0000256" key="11">
    <source>
        <dbReference type="ARBA" id="ARBA00023145"/>
    </source>
</evidence>
<dbReference type="Gene3D" id="1.10.390.10">
    <property type="entry name" value="Neutral Protease Domain 2"/>
    <property type="match status" value="1"/>
</dbReference>
<reference evidence="16 17" key="1">
    <citation type="submission" date="2019-06" db="EMBL/GenBank/DDBJ databases">
        <title>Sorghum-associated microbial communities from plants grown in Nebraska, USA.</title>
        <authorList>
            <person name="Schachtman D."/>
        </authorList>
    </citation>
    <scope>NUCLEOTIDE SEQUENCE [LARGE SCALE GENOMIC DNA]</scope>
    <source>
        <strain evidence="16 17">110</strain>
    </source>
</reference>
<keyword evidence="7 13" id="KW-0732">Signal</keyword>
<evidence type="ECO:0000256" key="1">
    <source>
        <dbReference type="ARBA" id="ARBA00001947"/>
    </source>
</evidence>
<feature type="domain" description="PA" evidence="14">
    <location>
        <begin position="442"/>
        <end position="527"/>
    </location>
</feature>
<dbReference type="Proteomes" id="UP000316437">
    <property type="component" value="Unassembled WGS sequence"/>
</dbReference>
<dbReference type="SUPFAM" id="SSF52025">
    <property type="entry name" value="PA domain"/>
    <property type="match status" value="1"/>
</dbReference>
<sequence>MNKNFFLVPFSVAAFFVSGNVCAQNSAELIQEYYHKKGQIAQKSSNDASGIIILNEDLSHSLQARIVDVQQTYNGLRVYNALGKVVIRENKIISEKNEFKRNIVVDGHKNSTAKFSDDLIKSKLGLKDISEINYADDVYFENNKVYKLAKELFVSDKNSSNVWHVIADADTGEIFTKDNMTVSCNFADKEEDNNRSEQPAKFHLVYAEPTEIKSEINIQGKLVPDNASYNVFPLPVEAPTFGSRSIITNPWDLTASPEGWHSDGTNSYTITRGNNVYAYSDQNNTDTPGYSPDGGSARIFDFPFADGRYDNPFTYKDAAITELFYMNNKMHDLFYKFGFTESARNFQTSNFGNTGMGGDAVNAEAFDGSGLNNANFSPGYEKIVNGQPQVKAGRMQMYLYDRLQTADDPVIRYQYNSPASVAGRPKVLTAGASFGPLYGAPVTGDLAIPVPADACTAPAAGSLANKIAVITNANCEFGLKALNIQNAGAVGVIMYKSSSDIPTSLGAGTYGGQVTIPTMSMGKTEGLFLTGQLNSGNTINATLNLDYSGFKNACFDNGTMAHEYGHGVSNRLTAQGYSCLSSTNSTEQMGEGWSDFFGLMVTARPGDTSSVSRGHSTYTKNEPTTGNGNRLAKYSPDFSINDYTYGKTNTNTEVHQIGFIWTTMLWDLAWKYIEKYGYNNDVLASSTSGNAKVLQLVIDGIKLQPCSPTFIDGRDAILQADVIGNGGLNKCLIWNTFARRGLGVNASAGSKTVATDQVEDFTVPAECNTALATKESIKAGSRFIVFPNPVYDEFFVGNIDKSPNEVKITMFDMSGKLVMTDSRESGSKKAVSVKGLQKGVYMVHISQGNQSQVEKLIVR</sequence>
<dbReference type="CDD" id="cd04818">
    <property type="entry name" value="PA_subtilisin_1"/>
    <property type="match status" value="1"/>
</dbReference>
<dbReference type="PANTHER" id="PTHR33478">
    <property type="entry name" value="EXTRACELLULAR METALLOPROTEINASE MEP"/>
    <property type="match status" value="1"/>
</dbReference>
<evidence type="ECO:0000256" key="2">
    <source>
        <dbReference type="ARBA" id="ARBA00004613"/>
    </source>
</evidence>
<dbReference type="PRINTS" id="PR00999">
    <property type="entry name" value="FUNGALYSIN"/>
</dbReference>
<feature type="compositionally biased region" description="Polar residues" evidence="12">
    <location>
        <begin position="607"/>
        <end position="628"/>
    </location>
</feature>
<evidence type="ECO:0000256" key="3">
    <source>
        <dbReference type="ARBA" id="ARBA00006006"/>
    </source>
</evidence>
<dbReference type="GO" id="GO:0005615">
    <property type="term" value="C:extracellular space"/>
    <property type="evidence" value="ECO:0007669"/>
    <property type="project" value="InterPro"/>
</dbReference>
<dbReference type="InterPro" id="IPR027268">
    <property type="entry name" value="Peptidase_M4/M1_CTD_sf"/>
</dbReference>
<dbReference type="CDD" id="cd09596">
    <property type="entry name" value="M36"/>
    <property type="match status" value="1"/>
</dbReference>
<keyword evidence="10" id="KW-0482">Metalloprotease</keyword>
<organism evidence="16 17">
    <name type="scientific">Chryseobacterium aquifrigidense</name>
    <dbReference type="NCBI Taxonomy" id="558021"/>
    <lineage>
        <taxon>Bacteria</taxon>
        <taxon>Pseudomonadati</taxon>
        <taxon>Bacteroidota</taxon>
        <taxon>Flavobacteriia</taxon>
        <taxon>Flavobacteriales</taxon>
        <taxon>Weeksellaceae</taxon>
        <taxon>Chryseobacterium group</taxon>
        <taxon>Chryseobacterium</taxon>
    </lineage>
</organism>
<keyword evidence="5" id="KW-0645">Protease</keyword>
<evidence type="ECO:0000256" key="5">
    <source>
        <dbReference type="ARBA" id="ARBA00022670"/>
    </source>
</evidence>
<dbReference type="SUPFAM" id="SSF55486">
    <property type="entry name" value="Metalloproteases ('zincins'), catalytic domain"/>
    <property type="match status" value="1"/>
</dbReference>
<dbReference type="Gene3D" id="3.50.30.30">
    <property type="match status" value="1"/>
</dbReference>
<dbReference type="InterPro" id="IPR003137">
    <property type="entry name" value="PA_domain"/>
</dbReference>
<dbReference type="AlphaFoldDB" id="A0A543E4P7"/>
<feature type="domain" description="Secretion system C-terminal sorting" evidence="15">
    <location>
        <begin position="785"/>
        <end position="858"/>
    </location>
</feature>
<feature type="region of interest" description="Disordered" evidence="12">
    <location>
        <begin position="607"/>
        <end position="631"/>
    </location>
</feature>
<gene>
    <name evidence="16" type="ORF">FB551_4438</name>
</gene>
<dbReference type="GO" id="GO:0008270">
    <property type="term" value="F:zinc ion binding"/>
    <property type="evidence" value="ECO:0007669"/>
    <property type="project" value="InterPro"/>
</dbReference>
<dbReference type="Pfam" id="PF02128">
    <property type="entry name" value="Peptidase_M36"/>
    <property type="match status" value="1"/>
</dbReference>
<evidence type="ECO:0000256" key="4">
    <source>
        <dbReference type="ARBA" id="ARBA00022525"/>
    </source>
</evidence>
<dbReference type="Pfam" id="PF02225">
    <property type="entry name" value="PA"/>
    <property type="match status" value="1"/>
</dbReference>
<dbReference type="PANTHER" id="PTHR33478:SF1">
    <property type="entry name" value="EXTRACELLULAR METALLOPROTEINASE MEP"/>
    <property type="match status" value="1"/>
</dbReference>
<dbReference type="GO" id="GO:0004222">
    <property type="term" value="F:metalloendopeptidase activity"/>
    <property type="evidence" value="ECO:0007669"/>
    <property type="project" value="InterPro"/>
</dbReference>
<evidence type="ECO:0000256" key="9">
    <source>
        <dbReference type="ARBA" id="ARBA00022833"/>
    </source>
</evidence>
<keyword evidence="17" id="KW-1185">Reference proteome</keyword>
<comment type="subcellular location">
    <subcellularLocation>
        <location evidence="2">Secreted</location>
    </subcellularLocation>
</comment>
<dbReference type="Pfam" id="PF18962">
    <property type="entry name" value="Por_Secre_tail"/>
    <property type="match status" value="1"/>
</dbReference>
<dbReference type="InterPro" id="IPR026444">
    <property type="entry name" value="Secre_tail"/>
</dbReference>
<comment type="cofactor">
    <cofactor evidence="1">
        <name>Zn(2+)</name>
        <dbReference type="ChEBI" id="CHEBI:29105"/>
    </cofactor>
</comment>
<dbReference type="NCBIfam" id="NF038113">
    <property type="entry name" value="T9SSA_dep_M36"/>
    <property type="match status" value="1"/>
</dbReference>
<dbReference type="InterPro" id="IPR050371">
    <property type="entry name" value="Fungal_virulence_M36"/>
</dbReference>
<evidence type="ECO:0000256" key="12">
    <source>
        <dbReference type="SAM" id="MobiDB-lite"/>
    </source>
</evidence>